<organism evidence="2 3">
    <name type="scientific">Nocardioides bigeumensis</name>
    <dbReference type="NCBI Taxonomy" id="433657"/>
    <lineage>
        <taxon>Bacteria</taxon>
        <taxon>Bacillati</taxon>
        <taxon>Actinomycetota</taxon>
        <taxon>Actinomycetes</taxon>
        <taxon>Propionibacteriales</taxon>
        <taxon>Nocardioidaceae</taxon>
        <taxon>Nocardioides</taxon>
    </lineage>
</organism>
<sequence length="113" mass="12380">MRRVSRRRLRPAPPTRHHRGLTAVRRTILSLLAALVAVFALGSVVVATSDTGSTVTRPRLERSLTNTFANLYVDQAHIKGRDTQPPRCTPRPCATRPAPRTQTSALVATGCAW</sequence>
<reference evidence="2 3" key="1">
    <citation type="journal article" date="2019" name="Int. J. Syst. Evol. Microbiol.">
        <title>The Global Catalogue of Microorganisms (GCM) 10K type strain sequencing project: providing services to taxonomists for standard genome sequencing and annotation.</title>
        <authorList>
            <consortium name="The Broad Institute Genomics Platform"/>
            <consortium name="The Broad Institute Genome Sequencing Center for Infectious Disease"/>
            <person name="Wu L."/>
            <person name="Ma J."/>
        </authorList>
    </citation>
    <scope>NUCLEOTIDE SEQUENCE [LARGE SCALE GENOMIC DNA]</scope>
    <source>
        <strain evidence="2 3">JCM 16021</strain>
    </source>
</reference>
<gene>
    <name evidence="2" type="ORF">GCM10009843_01510</name>
</gene>
<feature type="compositionally biased region" description="Low complexity" evidence="1">
    <location>
        <begin position="85"/>
        <end position="101"/>
    </location>
</feature>
<name>A0ABN2XJW1_9ACTN</name>
<evidence type="ECO:0000256" key="1">
    <source>
        <dbReference type="SAM" id="MobiDB-lite"/>
    </source>
</evidence>
<dbReference type="Proteomes" id="UP001500575">
    <property type="component" value="Unassembled WGS sequence"/>
</dbReference>
<evidence type="ECO:0000313" key="3">
    <source>
        <dbReference type="Proteomes" id="UP001500575"/>
    </source>
</evidence>
<keyword evidence="3" id="KW-1185">Reference proteome</keyword>
<proteinExistence type="predicted"/>
<comment type="caution">
    <text evidence="2">The sequence shown here is derived from an EMBL/GenBank/DDBJ whole genome shotgun (WGS) entry which is preliminary data.</text>
</comment>
<evidence type="ECO:0000313" key="2">
    <source>
        <dbReference type="EMBL" id="GAA2113631.1"/>
    </source>
</evidence>
<accession>A0ABN2XJW1</accession>
<protein>
    <submittedName>
        <fullName evidence="2">Uncharacterized protein</fullName>
    </submittedName>
</protein>
<dbReference type="EMBL" id="BAAAQQ010000001">
    <property type="protein sequence ID" value="GAA2113631.1"/>
    <property type="molecule type" value="Genomic_DNA"/>
</dbReference>
<feature type="region of interest" description="Disordered" evidence="1">
    <location>
        <begin position="80"/>
        <end position="101"/>
    </location>
</feature>